<feature type="transmembrane region" description="Helical" evidence="5">
    <location>
        <begin position="162"/>
        <end position="183"/>
    </location>
</feature>
<evidence type="ECO:0000313" key="6">
    <source>
        <dbReference type="EMBL" id="ADC65270.1"/>
    </source>
</evidence>
<feature type="transmembrane region" description="Helical" evidence="5">
    <location>
        <begin position="61"/>
        <end position="80"/>
    </location>
</feature>
<dbReference type="PANTHER" id="PTHR16950:SF16">
    <property type="entry name" value="ZINC TRANSPORTER ZIP13"/>
    <property type="match status" value="1"/>
</dbReference>
<dbReference type="GO" id="GO:0046873">
    <property type="term" value="F:metal ion transmembrane transporter activity"/>
    <property type="evidence" value="ECO:0007669"/>
    <property type="project" value="InterPro"/>
</dbReference>
<gene>
    <name evidence="6" type="ordered locus">Ferp_1111</name>
</gene>
<keyword evidence="2 5" id="KW-0812">Transmembrane</keyword>
<dbReference type="HOGENOM" id="CLU_015114_0_5_2"/>
<accession>D3RXQ7</accession>
<reference evidence="6 7" key="2">
    <citation type="journal article" date="2011" name="Stand. Genomic Sci.">
        <title>Complete genome sequence of Ferroglobus placidus AEDII12DO.</title>
        <authorList>
            <person name="Anderson I."/>
            <person name="Risso C."/>
            <person name="Holmes D."/>
            <person name="Lucas S."/>
            <person name="Copeland A."/>
            <person name="Lapidus A."/>
            <person name="Cheng J.F."/>
            <person name="Bruce D."/>
            <person name="Goodwin L."/>
            <person name="Pitluck S."/>
            <person name="Saunders E."/>
            <person name="Brettin T."/>
            <person name="Detter J.C."/>
            <person name="Han C."/>
            <person name="Tapia R."/>
            <person name="Larimer F."/>
            <person name="Land M."/>
            <person name="Hauser L."/>
            <person name="Woyke T."/>
            <person name="Lovley D."/>
            <person name="Kyrpides N."/>
            <person name="Ivanova N."/>
        </authorList>
    </citation>
    <scope>NUCLEOTIDE SEQUENCE [LARGE SCALE GENOMIC DNA]</scope>
    <source>
        <strain evidence="7">DSM 10642 / AEDII12DO</strain>
    </source>
</reference>
<proteinExistence type="predicted"/>
<dbReference type="EMBL" id="CP001899">
    <property type="protein sequence ID" value="ADC65270.1"/>
    <property type="molecule type" value="Genomic_DNA"/>
</dbReference>
<dbReference type="OrthoDB" id="306421at2157"/>
<feature type="transmembrane region" description="Helical" evidence="5">
    <location>
        <begin position="221"/>
        <end position="239"/>
    </location>
</feature>
<protein>
    <submittedName>
        <fullName evidence="6">Zinc/iron permease</fullName>
    </submittedName>
</protein>
<dbReference type="AlphaFoldDB" id="D3RXQ7"/>
<dbReference type="PaxDb" id="589924-Ferp_1111"/>
<keyword evidence="4 5" id="KW-0472">Membrane</keyword>
<evidence type="ECO:0000256" key="3">
    <source>
        <dbReference type="ARBA" id="ARBA00022989"/>
    </source>
</evidence>
<dbReference type="GeneID" id="8778621"/>
<evidence type="ECO:0000256" key="5">
    <source>
        <dbReference type="SAM" id="Phobius"/>
    </source>
</evidence>
<sequence length="243" mass="27042">MLEYILLSTFAISLLSLVGIFTIAMNDELFRKIIFFMVSFATGILIGASFLHLIPEAVEHVEAKAAMLVFILGFSSFYLLERILRWRHCHEDDCEVHPVTYLALIGDSVHNFVDGIVIAASYLVDFKLGLISTFAVASHELPQELGDFSVLVFGGFSKKKALLFNFLTALTAVFGAIFGFFLLKEHDVTSYLLAFAAGNFTYVASSDLIPELHKVAEFKRSAASFLFFVVGIFVMYLLSRGHP</sequence>
<keyword evidence="3 5" id="KW-1133">Transmembrane helix</keyword>
<name>D3RXQ7_FERPA</name>
<organism evidence="6 7">
    <name type="scientific">Ferroglobus placidus (strain DSM 10642 / AEDII12DO)</name>
    <dbReference type="NCBI Taxonomy" id="589924"/>
    <lineage>
        <taxon>Archaea</taxon>
        <taxon>Methanobacteriati</taxon>
        <taxon>Methanobacteriota</taxon>
        <taxon>Archaeoglobi</taxon>
        <taxon>Archaeoglobales</taxon>
        <taxon>Archaeoglobaceae</taxon>
        <taxon>Ferroglobus</taxon>
    </lineage>
</organism>
<reference evidence="7" key="1">
    <citation type="submission" date="2010-02" db="EMBL/GenBank/DDBJ databases">
        <title>Complete sequence of Ferroglobus placidus DSM 10642.</title>
        <authorList>
            <consortium name="US DOE Joint Genome Institute"/>
            <person name="Lucas S."/>
            <person name="Copeland A."/>
            <person name="Lapidus A."/>
            <person name="Cheng J.-F."/>
            <person name="Bruce D."/>
            <person name="Goodwin L."/>
            <person name="Pitluck S."/>
            <person name="Saunders E."/>
            <person name="Brettin T."/>
            <person name="Detter J.C."/>
            <person name="Han C."/>
            <person name="Tapia R."/>
            <person name="Larimer F."/>
            <person name="Land M."/>
            <person name="Hauser L."/>
            <person name="Kyrpides N."/>
            <person name="Ivanova N."/>
            <person name="Holmes D."/>
            <person name="Lovley D."/>
            <person name="Kyrpides N."/>
            <person name="Anderson I.J."/>
            <person name="Woyke T."/>
        </authorList>
    </citation>
    <scope>NUCLEOTIDE SEQUENCE [LARGE SCALE GENOMIC DNA]</scope>
    <source>
        <strain evidence="7">DSM 10642 / AEDII12DO</strain>
    </source>
</reference>
<evidence type="ECO:0000313" key="7">
    <source>
        <dbReference type="Proteomes" id="UP000002613"/>
    </source>
</evidence>
<feature type="transmembrane region" description="Helical" evidence="5">
    <location>
        <begin position="6"/>
        <end position="26"/>
    </location>
</feature>
<comment type="subcellular location">
    <subcellularLocation>
        <location evidence="1">Membrane</location>
        <topology evidence="1">Multi-pass membrane protein</topology>
    </subcellularLocation>
</comment>
<evidence type="ECO:0000256" key="4">
    <source>
        <dbReference type="ARBA" id="ARBA00023136"/>
    </source>
</evidence>
<evidence type="ECO:0000256" key="2">
    <source>
        <dbReference type="ARBA" id="ARBA00022692"/>
    </source>
</evidence>
<keyword evidence="7" id="KW-1185">Reference proteome</keyword>
<dbReference type="PANTHER" id="PTHR16950">
    <property type="entry name" value="ZINC TRANSPORTER SLC39A7 HISTIDINE-RICH MEMBRANE PROTEIN KE4"/>
    <property type="match status" value="1"/>
</dbReference>
<dbReference type="STRING" id="589924.Ferp_1111"/>
<dbReference type="Proteomes" id="UP000002613">
    <property type="component" value="Chromosome"/>
</dbReference>
<feature type="transmembrane region" description="Helical" evidence="5">
    <location>
        <begin position="33"/>
        <end position="55"/>
    </location>
</feature>
<evidence type="ECO:0000256" key="1">
    <source>
        <dbReference type="ARBA" id="ARBA00004141"/>
    </source>
</evidence>
<dbReference type="Pfam" id="PF02535">
    <property type="entry name" value="Zip"/>
    <property type="match status" value="2"/>
</dbReference>
<dbReference type="eggNOG" id="arCOG00576">
    <property type="taxonomic scope" value="Archaea"/>
</dbReference>
<dbReference type="RefSeq" id="WP_012965613.1">
    <property type="nucleotide sequence ID" value="NC_013849.1"/>
</dbReference>
<dbReference type="InterPro" id="IPR003689">
    <property type="entry name" value="ZIP"/>
</dbReference>
<dbReference type="GO" id="GO:0016020">
    <property type="term" value="C:membrane"/>
    <property type="evidence" value="ECO:0007669"/>
    <property type="project" value="UniProtKB-SubCell"/>
</dbReference>
<dbReference type="KEGG" id="fpl:Ferp_1111"/>